<gene>
    <name evidence="1" type="ORF">NUW58_g3664</name>
</gene>
<keyword evidence="2" id="KW-1185">Reference proteome</keyword>
<organism evidence="1 2">
    <name type="scientific">Xylaria curta</name>
    <dbReference type="NCBI Taxonomy" id="42375"/>
    <lineage>
        <taxon>Eukaryota</taxon>
        <taxon>Fungi</taxon>
        <taxon>Dikarya</taxon>
        <taxon>Ascomycota</taxon>
        <taxon>Pezizomycotina</taxon>
        <taxon>Sordariomycetes</taxon>
        <taxon>Xylariomycetidae</taxon>
        <taxon>Xylariales</taxon>
        <taxon>Xylariaceae</taxon>
        <taxon>Xylaria</taxon>
    </lineage>
</organism>
<evidence type="ECO:0000313" key="1">
    <source>
        <dbReference type="EMBL" id="KAJ2989051.1"/>
    </source>
</evidence>
<accession>A0ACC1P9W6</accession>
<proteinExistence type="predicted"/>
<protein>
    <submittedName>
        <fullName evidence="1">Uncharacterized protein</fullName>
    </submittedName>
</protein>
<name>A0ACC1P9W6_9PEZI</name>
<dbReference type="EMBL" id="JAPDGR010000574">
    <property type="protein sequence ID" value="KAJ2989051.1"/>
    <property type="molecule type" value="Genomic_DNA"/>
</dbReference>
<reference evidence="1" key="1">
    <citation type="submission" date="2022-10" db="EMBL/GenBank/DDBJ databases">
        <title>Genome Sequence of Xylaria curta.</title>
        <authorList>
            <person name="Buettner E."/>
        </authorList>
    </citation>
    <scope>NUCLEOTIDE SEQUENCE</scope>
    <source>
        <strain evidence="1">Babe10</strain>
    </source>
</reference>
<comment type="caution">
    <text evidence="1">The sequence shown here is derived from an EMBL/GenBank/DDBJ whole genome shotgun (WGS) entry which is preliminary data.</text>
</comment>
<sequence>MLGAHLDSVLAGPGVNDDGSGSSLLLELLTEFRYYQGYKNKVRFAWWGTEESGLVGSLYYTANLKPEEADKIRFYFNYDMVGSPFAEYQIYVGDNSANGLQVSMVSEFWDGVPLTLSSSPASRVLRVLVVRTRKAVYQVKRFNPYDDEDAAFIRRALQQQEAENDDIKDMKEKMQTMDVDTLDDVDLANVLDRYDDDIHDSDGIGMKLADLSEIESPSLRKAQLDGLVAQLLYTLGEVEKAQSTLGVWDIGLFDALLEPLSTSSSKTDHARLAPEWSPNKSRDKPYIANVRMNNALGLEEDLFDFLQNNAGTVAPVA</sequence>
<dbReference type="Proteomes" id="UP001143856">
    <property type="component" value="Unassembled WGS sequence"/>
</dbReference>
<evidence type="ECO:0000313" key="2">
    <source>
        <dbReference type="Proteomes" id="UP001143856"/>
    </source>
</evidence>